<feature type="compositionally biased region" description="Basic and acidic residues" evidence="1">
    <location>
        <begin position="377"/>
        <end position="392"/>
    </location>
</feature>
<protein>
    <recommendedName>
        <fullName evidence="6">LPXTG-domain-containing protein</fullName>
    </recommendedName>
</protein>
<evidence type="ECO:0000256" key="2">
    <source>
        <dbReference type="SAM" id="Phobius"/>
    </source>
</evidence>
<dbReference type="EMBL" id="MU251436">
    <property type="protein sequence ID" value="KAG9235295.1"/>
    <property type="molecule type" value="Genomic_DNA"/>
</dbReference>
<feature type="chain" id="PRO_5040399817" description="LPXTG-domain-containing protein" evidence="3">
    <location>
        <begin position="23"/>
        <end position="423"/>
    </location>
</feature>
<feature type="region of interest" description="Disordered" evidence="1">
    <location>
        <begin position="361"/>
        <end position="423"/>
    </location>
</feature>
<organism evidence="4 5">
    <name type="scientific">Amylocarpus encephaloides</name>
    <dbReference type="NCBI Taxonomy" id="45428"/>
    <lineage>
        <taxon>Eukaryota</taxon>
        <taxon>Fungi</taxon>
        <taxon>Dikarya</taxon>
        <taxon>Ascomycota</taxon>
        <taxon>Pezizomycotina</taxon>
        <taxon>Leotiomycetes</taxon>
        <taxon>Helotiales</taxon>
        <taxon>Helotiales incertae sedis</taxon>
        <taxon>Amylocarpus</taxon>
    </lineage>
</organism>
<dbReference type="AlphaFoldDB" id="A0A9P7YLH8"/>
<feature type="compositionally biased region" description="Low complexity" evidence="1">
    <location>
        <begin position="291"/>
        <end position="305"/>
    </location>
</feature>
<dbReference type="OrthoDB" id="5239590at2759"/>
<keyword evidence="2" id="KW-0472">Membrane</keyword>
<accession>A0A9P7YLH8</accession>
<sequence>MRFSLFSSTFALLSIFTTSVTAIQALTSSPCASECGNVLGSTTGADIECLDAKFTISPGSIFKSCVSCQLRSQFIDPATKQTDLQMGLYNLRYAVSWCLFGYPNNTNVGSTPCTIGFSCGPLEKAFEYDSLSPQTTTLGYCSQNYHSTTIQACKNCLGAQTEKKFLNNYAIALQAACEQQTLPGQTISIEGSIFSDIRVNITDPTKDPNNVETSTPTGGLTLGAKIGIAVGALLVILAITGFCIIWNGRRRRRRILAQRQRESGYDDWRKHHNFEQTEVSGGNPMTSTPQDGSSSAGGFFDSPASTRPLVSQRPWPQPQPRDEESPLSAVGEKAYFSPYSSNYSSPISAIDQVQTIGTWPQDRKGSLGMNSALGRQKGPEKVEREPDGDRIEMQNVAPVLLHPGNGRGQPAGLAAEDARRGHF</sequence>
<keyword evidence="3" id="KW-0732">Signal</keyword>
<name>A0A9P7YLH8_9HELO</name>
<evidence type="ECO:0000313" key="4">
    <source>
        <dbReference type="EMBL" id="KAG9235295.1"/>
    </source>
</evidence>
<reference evidence="4" key="1">
    <citation type="journal article" date="2021" name="IMA Fungus">
        <title>Genomic characterization of three marine fungi, including Emericellopsis atlantica sp. nov. with signatures of a generalist lifestyle and marine biomass degradation.</title>
        <authorList>
            <person name="Hagestad O.C."/>
            <person name="Hou L."/>
            <person name="Andersen J.H."/>
            <person name="Hansen E.H."/>
            <person name="Altermark B."/>
            <person name="Li C."/>
            <person name="Kuhnert E."/>
            <person name="Cox R.J."/>
            <person name="Crous P.W."/>
            <person name="Spatafora J.W."/>
            <person name="Lail K."/>
            <person name="Amirebrahimi M."/>
            <person name="Lipzen A."/>
            <person name="Pangilinan J."/>
            <person name="Andreopoulos W."/>
            <person name="Hayes R.D."/>
            <person name="Ng V."/>
            <person name="Grigoriev I.V."/>
            <person name="Jackson S.A."/>
            <person name="Sutton T.D.S."/>
            <person name="Dobson A.D.W."/>
            <person name="Rama T."/>
        </authorList>
    </citation>
    <scope>NUCLEOTIDE SEQUENCE</scope>
    <source>
        <strain evidence="4">TRa018bII</strain>
    </source>
</reference>
<keyword evidence="5" id="KW-1185">Reference proteome</keyword>
<keyword evidence="2" id="KW-0812">Transmembrane</keyword>
<evidence type="ECO:0008006" key="6">
    <source>
        <dbReference type="Google" id="ProtNLM"/>
    </source>
</evidence>
<feature type="transmembrane region" description="Helical" evidence="2">
    <location>
        <begin position="226"/>
        <end position="246"/>
    </location>
</feature>
<evidence type="ECO:0000256" key="1">
    <source>
        <dbReference type="SAM" id="MobiDB-lite"/>
    </source>
</evidence>
<feature type="compositionally biased region" description="Polar residues" evidence="1">
    <location>
        <begin position="276"/>
        <end position="290"/>
    </location>
</feature>
<gene>
    <name evidence="4" type="ORF">BJ875DRAFT_374536</name>
</gene>
<feature type="signal peptide" evidence="3">
    <location>
        <begin position="1"/>
        <end position="22"/>
    </location>
</feature>
<feature type="region of interest" description="Disordered" evidence="1">
    <location>
        <begin position="275"/>
        <end position="328"/>
    </location>
</feature>
<comment type="caution">
    <text evidence="4">The sequence shown here is derived from an EMBL/GenBank/DDBJ whole genome shotgun (WGS) entry which is preliminary data.</text>
</comment>
<proteinExistence type="predicted"/>
<evidence type="ECO:0000256" key="3">
    <source>
        <dbReference type="SAM" id="SignalP"/>
    </source>
</evidence>
<keyword evidence="2" id="KW-1133">Transmembrane helix</keyword>
<dbReference type="Proteomes" id="UP000824998">
    <property type="component" value="Unassembled WGS sequence"/>
</dbReference>
<evidence type="ECO:0000313" key="5">
    <source>
        <dbReference type="Proteomes" id="UP000824998"/>
    </source>
</evidence>